<accession>B2JH69</accession>
<protein>
    <recommendedName>
        <fullName evidence="4">Phasin domain-containing protein</fullName>
    </recommendedName>
</protein>
<dbReference type="KEGG" id="bph:Bphy_1118"/>
<dbReference type="RefSeq" id="WP_012400521.1">
    <property type="nucleotide sequence ID" value="NC_010622.1"/>
</dbReference>
<sequence>MDTFSPEPFGCATMQAFALANTEAFAKWMALCEEAWLRAAAVRTPLEYAAIGSLMLPACASQTMLYCKRISDITAGTHAAGSEPMTFPQTGTAATDVTLSANAASSPAVADSADLTHARTPSIQAAAKRSISGSTSASIHGSIPVPRFRGE</sequence>
<dbReference type="AlphaFoldDB" id="B2JH69"/>
<reference evidence="3" key="1">
    <citation type="journal article" date="2014" name="Stand. Genomic Sci.">
        <title>Complete genome sequence of Burkholderia phymatum STM815(T), a broad host range and efficient nitrogen-fixing symbiont of Mimosa species.</title>
        <authorList>
            <person name="Moulin L."/>
            <person name="Klonowska A."/>
            <person name="Caroline B."/>
            <person name="Booth K."/>
            <person name="Vriezen J.A."/>
            <person name="Melkonian R."/>
            <person name="James E.K."/>
            <person name="Young J.P."/>
            <person name="Bena G."/>
            <person name="Hauser L."/>
            <person name="Land M."/>
            <person name="Kyrpides N."/>
            <person name="Bruce D."/>
            <person name="Chain P."/>
            <person name="Copeland A."/>
            <person name="Pitluck S."/>
            <person name="Woyke T."/>
            <person name="Lizotte-Waniewski M."/>
            <person name="Bristow J."/>
            <person name="Riley M."/>
        </authorList>
    </citation>
    <scope>NUCLEOTIDE SEQUENCE [LARGE SCALE GENOMIC DNA]</scope>
    <source>
        <strain evidence="3">DSM 17167 / CIP 108236 / LMG 21445 / STM815</strain>
    </source>
</reference>
<evidence type="ECO:0008006" key="4">
    <source>
        <dbReference type="Google" id="ProtNLM"/>
    </source>
</evidence>
<dbReference type="Proteomes" id="UP000001192">
    <property type="component" value="Chromosome 1"/>
</dbReference>
<dbReference type="OrthoDB" id="9115379at2"/>
<keyword evidence="3" id="KW-1185">Reference proteome</keyword>
<organism evidence="2 3">
    <name type="scientific">Paraburkholderia phymatum (strain DSM 17167 / CIP 108236 / LMG 21445 / STM815)</name>
    <name type="common">Burkholderia phymatum</name>
    <dbReference type="NCBI Taxonomy" id="391038"/>
    <lineage>
        <taxon>Bacteria</taxon>
        <taxon>Pseudomonadati</taxon>
        <taxon>Pseudomonadota</taxon>
        <taxon>Betaproteobacteria</taxon>
        <taxon>Burkholderiales</taxon>
        <taxon>Burkholderiaceae</taxon>
        <taxon>Paraburkholderia</taxon>
    </lineage>
</organism>
<feature type="region of interest" description="Disordered" evidence="1">
    <location>
        <begin position="124"/>
        <end position="151"/>
    </location>
</feature>
<gene>
    <name evidence="2" type="ordered locus">Bphy_1118</name>
</gene>
<evidence type="ECO:0000313" key="2">
    <source>
        <dbReference type="EMBL" id="ACC70307.1"/>
    </source>
</evidence>
<proteinExistence type="predicted"/>
<dbReference type="EMBL" id="CP001043">
    <property type="protein sequence ID" value="ACC70307.1"/>
    <property type="molecule type" value="Genomic_DNA"/>
</dbReference>
<name>B2JH69_PARP8</name>
<evidence type="ECO:0000313" key="3">
    <source>
        <dbReference type="Proteomes" id="UP000001192"/>
    </source>
</evidence>
<evidence type="ECO:0000256" key="1">
    <source>
        <dbReference type="SAM" id="MobiDB-lite"/>
    </source>
</evidence>
<dbReference type="HOGENOM" id="CLU_1923609_0_0_4"/>